<comment type="caution">
    <text evidence="1">The sequence shown here is derived from an EMBL/GenBank/DDBJ whole genome shotgun (WGS) entry which is preliminary data.</text>
</comment>
<proteinExistence type="predicted"/>
<keyword evidence="2" id="KW-1185">Reference proteome</keyword>
<evidence type="ECO:0000313" key="2">
    <source>
        <dbReference type="Proteomes" id="UP001163321"/>
    </source>
</evidence>
<dbReference type="EMBL" id="CM047585">
    <property type="protein sequence ID" value="KAI9910235.1"/>
    <property type="molecule type" value="Genomic_DNA"/>
</dbReference>
<name>A0ACC0VWD9_9STRA</name>
<gene>
    <name evidence="1" type="ORF">PsorP6_009928</name>
</gene>
<evidence type="ECO:0000313" key="1">
    <source>
        <dbReference type="EMBL" id="KAI9910235.1"/>
    </source>
</evidence>
<protein>
    <submittedName>
        <fullName evidence="1">Uncharacterized protein</fullName>
    </submittedName>
</protein>
<dbReference type="Proteomes" id="UP001163321">
    <property type="component" value="Chromosome 6"/>
</dbReference>
<sequence>MKLLYGCGKARDLLNHRHICDLENEIESLKAELGRSNQNIPKQPDITKFWIIGGIILFIFIILYTSWEGGDASTLDTIANMTKEMTPEEIKLNFESDALKHMNSSSNPSQDLHYIWIDLHELRHGNKVKSRIQEQQRCSSRYTQPVLDRLLVEKSDIHQTNGVEKKLLGARWGACWIDKIAHGFQRKFVG</sequence>
<organism evidence="1 2">
    <name type="scientific">Peronosclerospora sorghi</name>
    <dbReference type="NCBI Taxonomy" id="230839"/>
    <lineage>
        <taxon>Eukaryota</taxon>
        <taxon>Sar</taxon>
        <taxon>Stramenopiles</taxon>
        <taxon>Oomycota</taxon>
        <taxon>Peronosporomycetes</taxon>
        <taxon>Peronosporales</taxon>
        <taxon>Peronosporaceae</taxon>
        <taxon>Peronosclerospora</taxon>
    </lineage>
</organism>
<accession>A0ACC0VWD9</accession>
<reference evidence="1 2" key="1">
    <citation type="journal article" date="2022" name="bioRxiv">
        <title>The genome of the oomycete Peronosclerospora sorghi, a cosmopolitan pathogen of maize and sorghum, is inflated with dispersed pseudogenes.</title>
        <authorList>
            <person name="Fletcher K."/>
            <person name="Martin F."/>
            <person name="Isakeit T."/>
            <person name="Cavanaugh K."/>
            <person name="Magill C."/>
            <person name="Michelmore R."/>
        </authorList>
    </citation>
    <scope>NUCLEOTIDE SEQUENCE [LARGE SCALE GENOMIC DNA]</scope>
    <source>
        <strain evidence="1">P6</strain>
    </source>
</reference>